<dbReference type="Gene3D" id="1.10.150.240">
    <property type="entry name" value="Putative phosphatase, domain 2"/>
    <property type="match status" value="1"/>
</dbReference>
<dbReference type="SUPFAM" id="SSF56784">
    <property type="entry name" value="HAD-like"/>
    <property type="match status" value="1"/>
</dbReference>
<dbReference type="STRING" id="797516.HMPREF9104_00727"/>
<gene>
    <name evidence="1" type="ORF">HMPREF9104_00727</name>
</gene>
<dbReference type="HOGENOM" id="CLU_3044687_0_0_9"/>
<organism evidence="1 2">
    <name type="scientific">Lentilactobacillus kisonensis F0435</name>
    <dbReference type="NCBI Taxonomy" id="797516"/>
    <lineage>
        <taxon>Bacteria</taxon>
        <taxon>Bacillati</taxon>
        <taxon>Bacillota</taxon>
        <taxon>Bacilli</taxon>
        <taxon>Lactobacillales</taxon>
        <taxon>Lactobacillaceae</taxon>
        <taxon>Lentilactobacillus</taxon>
    </lineage>
</organism>
<dbReference type="RefSeq" id="WP_008855908.1">
    <property type="nucleotide sequence ID" value="NZ_JH591010.1"/>
</dbReference>
<name>H1LDQ2_9LACO</name>
<dbReference type="PATRIC" id="fig|797516.3.peg.651"/>
<dbReference type="InterPro" id="IPR023198">
    <property type="entry name" value="PGP-like_dom2"/>
</dbReference>
<evidence type="ECO:0000313" key="1">
    <source>
        <dbReference type="EMBL" id="EHO53085.1"/>
    </source>
</evidence>
<sequence length="54" mass="6184">MKKIIAFDMDGTTAETFPVIFDSFRKTVHDYTDKWISNQVILAQFGANEIGMLK</sequence>
<dbReference type="EMBL" id="AGRJ01000074">
    <property type="protein sequence ID" value="EHO53085.1"/>
    <property type="molecule type" value="Genomic_DNA"/>
</dbReference>
<comment type="caution">
    <text evidence="1">The sequence shown here is derived from an EMBL/GenBank/DDBJ whole genome shotgun (WGS) entry which is preliminary data.</text>
</comment>
<proteinExistence type="predicted"/>
<dbReference type="InterPro" id="IPR036412">
    <property type="entry name" value="HAD-like_sf"/>
</dbReference>
<reference evidence="1 2" key="1">
    <citation type="submission" date="2011-09" db="EMBL/GenBank/DDBJ databases">
        <authorList>
            <person name="Weinstock G."/>
            <person name="Sodergren E."/>
            <person name="Clifton S."/>
            <person name="Fulton L."/>
            <person name="Fulton B."/>
            <person name="Courtney L."/>
            <person name="Fronick C."/>
            <person name="Harrison M."/>
            <person name="Strong C."/>
            <person name="Farmer C."/>
            <person name="Delahaunty K."/>
            <person name="Markovic C."/>
            <person name="Hall O."/>
            <person name="Minx P."/>
            <person name="Tomlinson C."/>
            <person name="Mitreva M."/>
            <person name="Hou S."/>
            <person name="Chen J."/>
            <person name="Wollam A."/>
            <person name="Pepin K.H."/>
            <person name="Johnson M."/>
            <person name="Bhonagiri V."/>
            <person name="Zhang X."/>
            <person name="Suruliraj S."/>
            <person name="Warren W."/>
            <person name="Chinwalla A."/>
            <person name="Mardis E.R."/>
            <person name="Wilson R.K."/>
        </authorList>
    </citation>
    <scope>NUCLEOTIDE SEQUENCE [LARGE SCALE GENOMIC DNA]</scope>
    <source>
        <strain evidence="1 2">F0435</strain>
    </source>
</reference>
<accession>H1LDQ2</accession>
<dbReference type="Proteomes" id="UP000005025">
    <property type="component" value="Unassembled WGS sequence"/>
</dbReference>
<evidence type="ECO:0000313" key="2">
    <source>
        <dbReference type="Proteomes" id="UP000005025"/>
    </source>
</evidence>
<protein>
    <submittedName>
        <fullName evidence="1">Uncharacterized protein</fullName>
    </submittedName>
</protein>
<dbReference type="AlphaFoldDB" id="H1LDQ2"/>